<evidence type="ECO:0000313" key="2">
    <source>
        <dbReference type="Proteomes" id="UP001595645"/>
    </source>
</evidence>
<gene>
    <name evidence="1" type="ORF">ACFOSH_41960</name>
</gene>
<dbReference type="EMBL" id="JBHRWK010000109">
    <property type="protein sequence ID" value="MFC3456037.1"/>
    <property type="molecule type" value="Genomic_DNA"/>
</dbReference>
<dbReference type="Proteomes" id="UP001595645">
    <property type="component" value="Unassembled WGS sequence"/>
</dbReference>
<accession>A0ABV7PE48</accession>
<name>A0ABV7PE48_9PSEU</name>
<sequence length="86" mass="9109">MRSVGLPIGCAGRQLDGVAVGGTLTESVVNSGSDPLCPLQLIRIEPELAIVLPIQKERHAKMQTRPYQRLSPKQVCAVCTSAAGEP</sequence>
<dbReference type="RefSeq" id="WP_378247028.1">
    <property type="nucleotide sequence ID" value="NZ_JBHRWK010000109.1"/>
</dbReference>
<protein>
    <submittedName>
        <fullName evidence="1">Uncharacterized protein</fullName>
    </submittedName>
</protein>
<organism evidence="1 2">
    <name type="scientific">Amycolatopsis speibonae</name>
    <dbReference type="NCBI Taxonomy" id="1450224"/>
    <lineage>
        <taxon>Bacteria</taxon>
        <taxon>Bacillati</taxon>
        <taxon>Actinomycetota</taxon>
        <taxon>Actinomycetes</taxon>
        <taxon>Pseudonocardiales</taxon>
        <taxon>Pseudonocardiaceae</taxon>
        <taxon>Amycolatopsis</taxon>
    </lineage>
</organism>
<comment type="caution">
    <text evidence="1">The sequence shown here is derived from an EMBL/GenBank/DDBJ whole genome shotgun (WGS) entry which is preliminary data.</text>
</comment>
<proteinExistence type="predicted"/>
<evidence type="ECO:0000313" key="1">
    <source>
        <dbReference type="EMBL" id="MFC3456037.1"/>
    </source>
</evidence>
<keyword evidence="2" id="KW-1185">Reference proteome</keyword>
<reference evidence="2" key="1">
    <citation type="journal article" date="2019" name="Int. J. Syst. Evol. Microbiol.">
        <title>The Global Catalogue of Microorganisms (GCM) 10K type strain sequencing project: providing services to taxonomists for standard genome sequencing and annotation.</title>
        <authorList>
            <consortium name="The Broad Institute Genomics Platform"/>
            <consortium name="The Broad Institute Genome Sequencing Center for Infectious Disease"/>
            <person name="Wu L."/>
            <person name="Ma J."/>
        </authorList>
    </citation>
    <scope>NUCLEOTIDE SEQUENCE [LARGE SCALE GENOMIC DNA]</scope>
    <source>
        <strain evidence="2">CGMCC 4.7676</strain>
    </source>
</reference>